<feature type="transmembrane region" description="Helical" evidence="2">
    <location>
        <begin position="48"/>
        <end position="68"/>
    </location>
</feature>
<name>A0ABV8UUC2_9BACL</name>
<proteinExistence type="predicted"/>
<reference evidence="4" key="1">
    <citation type="journal article" date="2019" name="Int. J. Syst. Evol. Microbiol.">
        <title>The Global Catalogue of Microorganisms (GCM) 10K type strain sequencing project: providing services to taxonomists for standard genome sequencing and annotation.</title>
        <authorList>
            <consortium name="The Broad Institute Genomics Platform"/>
            <consortium name="The Broad Institute Genome Sequencing Center for Infectious Disease"/>
            <person name="Wu L."/>
            <person name="Ma J."/>
        </authorList>
    </citation>
    <scope>NUCLEOTIDE SEQUENCE [LARGE SCALE GENOMIC DNA]</scope>
    <source>
        <strain evidence="4">CCUG 50353</strain>
    </source>
</reference>
<protein>
    <submittedName>
        <fullName evidence="3">DUF4230 domain-containing protein</fullName>
    </submittedName>
</protein>
<keyword evidence="4" id="KW-1185">Reference proteome</keyword>
<feature type="coiled-coil region" evidence="1">
    <location>
        <begin position="3"/>
        <end position="30"/>
    </location>
</feature>
<gene>
    <name evidence="3" type="ORF">ACFO0S_03175</name>
</gene>
<evidence type="ECO:0000256" key="2">
    <source>
        <dbReference type="SAM" id="Phobius"/>
    </source>
</evidence>
<comment type="caution">
    <text evidence="3">The sequence shown here is derived from an EMBL/GenBank/DDBJ whole genome shotgun (WGS) entry which is preliminary data.</text>
</comment>
<organism evidence="3 4">
    <name type="scientific">Chryseomicrobium palamuruense</name>
    <dbReference type="NCBI Taxonomy" id="682973"/>
    <lineage>
        <taxon>Bacteria</taxon>
        <taxon>Bacillati</taxon>
        <taxon>Bacillota</taxon>
        <taxon>Bacilli</taxon>
        <taxon>Bacillales</taxon>
        <taxon>Caryophanaceae</taxon>
        <taxon>Chryseomicrobium</taxon>
    </lineage>
</organism>
<evidence type="ECO:0000313" key="3">
    <source>
        <dbReference type="EMBL" id="MFC4354070.1"/>
    </source>
</evidence>
<sequence length="245" mass="27473">MSRKKQVEELEKLLQELKQEETAATYAEASPPRSFNWSWKVLKFIPNAFWITLAIVLILAIVTPIYFWNFLGGSTFTEEKSAIVERLNNLEELATAESVTKVIIEREDNELFGQEIGVNLPGTLRKVLVVVPGQVRAGIDFAGITENDIELDEETKTATLTIPKPQILGDPTIIFDQVEIHSFEGLLRGQPDISEAYELAEEAQALMIKESEQQGLLTLAEANAGKTLNEMFQLVGYDVTIEFKE</sequence>
<evidence type="ECO:0000313" key="4">
    <source>
        <dbReference type="Proteomes" id="UP001595733"/>
    </source>
</evidence>
<keyword evidence="2" id="KW-0472">Membrane</keyword>
<keyword evidence="2" id="KW-0812">Transmembrane</keyword>
<keyword evidence="2" id="KW-1133">Transmembrane helix</keyword>
<accession>A0ABV8UUC2</accession>
<dbReference type="RefSeq" id="WP_378140098.1">
    <property type="nucleotide sequence ID" value="NZ_JBHSEF010000009.1"/>
</dbReference>
<dbReference type="EMBL" id="JBHSEF010000009">
    <property type="protein sequence ID" value="MFC4354070.1"/>
    <property type="molecule type" value="Genomic_DNA"/>
</dbReference>
<evidence type="ECO:0000256" key="1">
    <source>
        <dbReference type="SAM" id="Coils"/>
    </source>
</evidence>
<dbReference type="Pfam" id="PF14014">
    <property type="entry name" value="DUF4230"/>
    <property type="match status" value="1"/>
</dbReference>
<keyword evidence="1" id="KW-0175">Coiled coil</keyword>
<dbReference type="InterPro" id="IPR025324">
    <property type="entry name" value="DUF4230"/>
</dbReference>
<dbReference type="Proteomes" id="UP001595733">
    <property type="component" value="Unassembled WGS sequence"/>
</dbReference>